<dbReference type="InterPro" id="IPR000253">
    <property type="entry name" value="FHA_dom"/>
</dbReference>
<accession>A0A940YY57</accession>
<protein>
    <submittedName>
        <fullName evidence="3">FHA domain-containing protein</fullName>
    </submittedName>
</protein>
<feature type="compositionally biased region" description="Pro residues" evidence="1">
    <location>
        <begin position="290"/>
        <end position="313"/>
    </location>
</feature>
<feature type="non-terminal residue" evidence="3">
    <location>
        <position position="403"/>
    </location>
</feature>
<dbReference type="Proteomes" id="UP000678374">
    <property type="component" value="Unassembled WGS sequence"/>
</dbReference>
<evidence type="ECO:0000259" key="2">
    <source>
        <dbReference type="PROSITE" id="PS50006"/>
    </source>
</evidence>
<feature type="domain" description="FHA" evidence="2">
    <location>
        <begin position="27"/>
        <end position="77"/>
    </location>
</feature>
<name>A0A940YY57_9BURK</name>
<comment type="caution">
    <text evidence="3">The sequence shown here is derived from an EMBL/GenBank/DDBJ whole genome shotgun (WGS) entry which is preliminary data.</text>
</comment>
<evidence type="ECO:0000313" key="3">
    <source>
        <dbReference type="EMBL" id="MBQ0961300.1"/>
    </source>
</evidence>
<dbReference type="Gene3D" id="2.60.200.20">
    <property type="match status" value="1"/>
</dbReference>
<dbReference type="Pfam" id="PF00498">
    <property type="entry name" value="FHA"/>
    <property type="match status" value="1"/>
</dbReference>
<reference evidence="3" key="1">
    <citation type="submission" date="2021-04" db="EMBL/GenBank/DDBJ databases">
        <title>The genome sequence of Ideonella sp. 4Y11.</title>
        <authorList>
            <person name="Liu Y."/>
        </authorList>
    </citation>
    <scope>NUCLEOTIDE SEQUENCE</scope>
    <source>
        <strain evidence="3">4Y11</strain>
    </source>
</reference>
<dbReference type="AlphaFoldDB" id="A0A940YY57"/>
<dbReference type="InterPro" id="IPR008984">
    <property type="entry name" value="SMAD_FHA_dom_sf"/>
</dbReference>
<feature type="compositionally biased region" description="Low complexity" evidence="1">
    <location>
        <begin position="165"/>
        <end position="181"/>
    </location>
</feature>
<dbReference type="RefSeq" id="WP_210803984.1">
    <property type="nucleotide sequence ID" value="NZ_JAGQDE010000026.1"/>
</dbReference>
<evidence type="ECO:0000256" key="1">
    <source>
        <dbReference type="SAM" id="MobiDB-lite"/>
    </source>
</evidence>
<dbReference type="SUPFAM" id="SSF49879">
    <property type="entry name" value="SMAD/FHA domain"/>
    <property type="match status" value="1"/>
</dbReference>
<dbReference type="SMART" id="SM00240">
    <property type="entry name" value="FHA"/>
    <property type="match status" value="1"/>
</dbReference>
<feature type="region of interest" description="Disordered" evidence="1">
    <location>
        <begin position="344"/>
        <end position="403"/>
    </location>
</feature>
<organism evidence="3 4">
    <name type="scientific">Ideonella aquatica</name>
    <dbReference type="NCBI Taxonomy" id="2824119"/>
    <lineage>
        <taxon>Bacteria</taxon>
        <taxon>Pseudomonadati</taxon>
        <taxon>Pseudomonadota</taxon>
        <taxon>Betaproteobacteria</taxon>
        <taxon>Burkholderiales</taxon>
        <taxon>Sphaerotilaceae</taxon>
        <taxon>Ideonella</taxon>
    </lineage>
</organism>
<feature type="region of interest" description="Disordered" evidence="1">
    <location>
        <begin position="165"/>
        <end position="195"/>
    </location>
</feature>
<sequence length="403" mass="39102">MITLTVISFNGAPPASSLSAAFDELGGTIGRADTNQFVLPDPDRTISRVHAQVVYRNGSFGVIDKGSNAILVNGKALGNGREAPVKDGDWLQIGGYQIEIRIGASASGARANDPFADLLGPASAAPAKGGLPASFDPLALTPPAPPSSLSQDPFAAFAPAAGPAAAPAAAGGIPDDWDPFAAPAPKPGGAPDLGRALGGGFGLDAVGGAPAPLIPDLPTSSAASGGDSLDSLFGLKPGAVGDPLGASALNAAAVQPNMAASADPLASLKAVPRATAATLPDDFSDLNRPFLPPGGFAPPAAAPSPQPPSPVPAPAAAAPPERPAGAVMSWDEAGTEGRTVIRARAPTAPRPAAGPAPASAPLPPVSPALPDNDPLAAFGLDTPPAPVAPAAPVAPPLGAAGAA</sequence>
<feature type="compositionally biased region" description="Pro residues" evidence="1">
    <location>
        <begin position="383"/>
        <end position="395"/>
    </location>
</feature>
<feature type="region of interest" description="Disordered" evidence="1">
    <location>
        <begin position="280"/>
        <end position="324"/>
    </location>
</feature>
<feature type="compositionally biased region" description="Low complexity" evidence="1">
    <location>
        <begin position="314"/>
        <end position="324"/>
    </location>
</feature>
<proteinExistence type="predicted"/>
<evidence type="ECO:0000313" key="4">
    <source>
        <dbReference type="Proteomes" id="UP000678374"/>
    </source>
</evidence>
<dbReference type="CDD" id="cd00060">
    <property type="entry name" value="FHA"/>
    <property type="match status" value="1"/>
</dbReference>
<dbReference type="PROSITE" id="PS50006">
    <property type="entry name" value="FHA_DOMAIN"/>
    <property type="match status" value="1"/>
</dbReference>
<dbReference type="EMBL" id="JAGQDE010000026">
    <property type="protein sequence ID" value="MBQ0961300.1"/>
    <property type="molecule type" value="Genomic_DNA"/>
</dbReference>
<gene>
    <name evidence="3" type="ORF">KAK06_20255</name>
</gene>
<keyword evidence="4" id="KW-1185">Reference proteome</keyword>
<feature type="compositionally biased region" description="Pro residues" evidence="1">
    <location>
        <begin position="348"/>
        <end position="367"/>
    </location>
</feature>